<dbReference type="Proteomes" id="UP000466931">
    <property type="component" value="Chromosome"/>
</dbReference>
<keyword evidence="2" id="KW-0812">Transmembrane</keyword>
<keyword evidence="2" id="KW-0472">Membrane</keyword>
<proteinExistence type="predicted"/>
<gene>
    <name evidence="4" type="ORF">MCNF_27820</name>
</gene>
<dbReference type="RefSeq" id="WP_163645397.1">
    <property type="nucleotide sequence ID" value="NZ_AP022612.1"/>
</dbReference>
<evidence type="ECO:0000256" key="2">
    <source>
        <dbReference type="SAM" id="Phobius"/>
    </source>
</evidence>
<dbReference type="Gene3D" id="3.10.350.10">
    <property type="entry name" value="LysM domain"/>
    <property type="match status" value="1"/>
</dbReference>
<evidence type="ECO:0000313" key="5">
    <source>
        <dbReference type="Proteomes" id="UP000466931"/>
    </source>
</evidence>
<evidence type="ECO:0000313" key="4">
    <source>
        <dbReference type="EMBL" id="BBZ34177.1"/>
    </source>
</evidence>
<name>A0A7I7XY19_9MYCO</name>
<keyword evidence="5" id="KW-1185">Reference proteome</keyword>
<organism evidence="4 5">
    <name type="scientific">Mycolicibacterium confluentis</name>
    <dbReference type="NCBI Taxonomy" id="28047"/>
    <lineage>
        <taxon>Bacteria</taxon>
        <taxon>Bacillati</taxon>
        <taxon>Actinomycetota</taxon>
        <taxon>Actinomycetes</taxon>
        <taxon>Mycobacteriales</taxon>
        <taxon>Mycobacteriaceae</taxon>
        <taxon>Mycolicibacterium</taxon>
    </lineage>
</organism>
<feature type="compositionally biased region" description="Low complexity" evidence="1">
    <location>
        <begin position="37"/>
        <end position="51"/>
    </location>
</feature>
<evidence type="ECO:0000259" key="3">
    <source>
        <dbReference type="SMART" id="SM00257"/>
    </source>
</evidence>
<dbReference type="AlphaFoldDB" id="A0A7I7XY19"/>
<dbReference type="InterPro" id="IPR018392">
    <property type="entry name" value="LysM"/>
</dbReference>
<dbReference type="Pfam" id="PF01476">
    <property type="entry name" value="LysM"/>
    <property type="match status" value="1"/>
</dbReference>
<reference evidence="4" key="1">
    <citation type="journal article" date="2019" name="Emerg. Microbes Infect.">
        <title>Comprehensive subspecies identification of 175 nontuberculous mycobacteria species based on 7547 genomic profiles.</title>
        <authorList>
            <person name="Matsumoto Y."/>
            <person name="Kinjo T."/>
            <person name="Motooka D."/>
            <person name="Nabeya D."/>
            <person name="Jung N."/>
            <person name="Uechi K."/>
            <person name="Horii T."/>
            <person name="Iida T."/>
            <person name="Fujita J."/>
            <person name="Nakamura S."/>
        </authorList>
    </citation>
    <scope>NUCLEOTIDE SEQUENCE [LARGE SCALE GENOMIC DNA]</scope>
    <source>
        <strain evidence="4">JCM 13671</strain>
    </source>
</reference>
<sequence length="168" mass="17575">MTHTSVYPRTASAFCEDRWPAPRTSPGVDAPRRPRSGSGVAGRPAPARPAAIAPRYRGTGVRVSRAPHARTPGRRITPLTLVGLAFTAALITMWLGVVAQFGEAAHASAPVPDRLAVVQVRSGETLAHVAARVAPDAPVNSVVDRIRELNELESGALDAGQTLIAPVA</sequence>
<protein>
    <recommendedName>
        <fullName evidence="3">LysM domain-containing protein</fullName>
    </recommendedName>
</protein>
<keyword evidence="2" id="KW-1133">Transmembrane helix</keyword>
<evidence type="ECO:0000256" key="1">
    <source>
        <dbReference type="SAM" id="MobiDB-lite"/>
    </source>
</evidence>
<feature type="domain" description="LysM" evidence="3">
    <location>
        <begin position="117"/>
        <end position="166"/>
    </location>
</feature>
<accession>A0A7I7XY19</accession>
<dbReference type="EMBL" id="AP022612">
    <property type="protein sequence ID" value="BBZ34177.1"/>
    <property type="molecule type" value="Genomic_DNA"/>
</dbReference>
<dbReference type="SMART" id="SM00257">
    <property type="entry name" value="LysM"/>
    <property type="match status" value="1"/>
</dbReference>
<feature type="region of interest" description="Disordered" evidence="1">
    <location>
        <begin position="17"/>
        <end position="51"/>
    </location>
</feature>
<feature type="transmembrane region" description="Helical" evidence="2">
    <location>
        <begin position="79"/>
        <end position="102"/>
    </location>
</feature>
<dbReference type="InterPro" id="IPR036779">
    <property type="entry name" value="LysM_dom_sf"/>
</dbReference>
<reference evidence="4" key="2">
    <citation type="submission" date="2020-02" db="EMBL/GenBank/DDBJ databases">
        <authorList>
            <person name="Matsumoto Y."/>
            <person name="Motooka D."/>
            <person name="Nakamura S."/>
        </authorList>
    </citation>
    <scope>NUCLEOTIDE SEQUENCE</scope>
    <source>
        <strain evidence="4">JCM 13671</strain>
    </source>
</reference>